<name>A0AAE4AWG8_9ACTN</name>
<gene>
    <name evidence="2" type="ORF">J2S42_001666</name>
</gene>
<organism evidence="2 3">
    <name type="scientific">Catenuloplanes indicus</name>
    <dbReference type="NCBI Taxonomy" id="137267"/>
    <lineage>
        <taxon>Bacteria</taxon>
        <taxon>Bacillati</taxon>
        <taxon>Actinomycetota</taxon>
        <taxon>Actinomycetes</taxon>
        <taxon>Micromonosporales</taxon>
        <taxon>Micromonosporaceae</taxon>
        <taxon>Catenuloplanes</taxon>
    </lineage>
</organism>
<evidence type="ECO:0000313" key="2">
    <source>
        <dbReference type="EMBL" id="MDQ0364997.1"/>
    </source>
</evidence>
<reference evidence="2 3" key="1">
    <citation type="submission" date="2023-07" db="EMBL/GenBank/DDBJ databases">
        <title>Sequencing the genomes of 1000 actinobacteria strains.</title>
        <authorList>
            <person name="Klenk H.-P."/>
        </authorList>
    </citation>
    <scope>NUCLEOTIDE SEQUENCE [LARGE SCALE GENOMIC DNA]</scope>
    <source>
        <strain evidence="2 3">DSM 44709</strain>
    </source>
</reference>
<evidence type="ECO:0000256" key="1">
    <source>
        <dbReference type="SAM" id="MobiDB-lite"/>
    </source>
</evidence>
<protein>
    <submittedName>
        <fullName evidence="2">Uncharacterized protein</fullName>
    </submittedName>
</protein>
<comment type="caution">
    <text evidence="2">The sequence shown here is derived from an EMBL/GenBank/DDBJ whole genome shotgun (WGS) entry which is preliminary data.</text>
</comment>
<dbReference type="EMBL" id="JAUSUZ010000001">
    <property type="protein sequence ID" value="MDQ0364997.1"/>
    <property type="molecule type" value="Genomic_DNA"/>
</dbReference>
<dbReference type="Proteomes" id="UP001240236">
    <property type="component" value="Unassembled WGS sequence"/>
</dbReference>
<evidence type="ECO:0000313" key="3">
    <source>
        <dbReference type="Proteomes" id="UP001240236"/>
    </source>
</evidence>
<accession>A0AAE4AWG8</accession>
<feature type="region of interest" description="Disordered" evidence="1">
    <location>
        <begin position="1"/>
        <end position="23"/>
    </location>
</feature>
<dbReference type="RefSeq" id="WP_307237029.1">
    <property type="nucleotide sequence ID" value="NZ_JAUSUZ010000001.1"/>
</dbReference>
<proteinExistence type="predicted"/>
<keyword evidence="3" id="KW-1185">Reference proteome</keyword>
<sequence>MSIFSRIFGGGREQPEPSYDPQSPEGLAVRWMRWVASIESARHPISDRTGQFAGEQQPDDVFFLAGTFGGEADRRCVVPADTPLFFPVVNVWYWNTSQPGRPLPHDAYGVLIVDGEDVTPDPISTPTPFTVVGAKGNPATGGHGPTRATVSGLWKRVDPLPPGEHVIRFAGGFGSGFSVTVTYHLTVN</sequence>
<dbReference type="AlphaFoldDB" id="A0AAE4AWG8"/>